<dbReference type="eggNOG" id="COG0413">
    <property type="taxonomic scope" value="Bacteria"/>
</dbReference>
<evidence type="ECO:0000256" key="7">
    <source>
        <dbReference type="HAMAP-Rule" id="MF_00156"/>
    </source>
</evidence>
<dbReference type="PANTHER" id="PTHR20881:SF0">
    <property type="entry name" value="3-METHYL-2-OXOBUTANOATE HYDROXYMETHYLTRANSFERASE"/>
    <property type="match status" value="1"/>
</dbReference>
<dbReference type="GO" id="GO:0003864">
    <property type="term" value="F:3-methyl-2-oxobutanoate hydroxymethyltransferase activity"/>
    <property type="evidence" value="ECO:0007669"/>
    <property type="project" value="UniProtKB-UniRule"/>
</dbReference>
<dbReference type="EMBL" id="APMP01000001">
    <property type="protein sequence ID" value="ENZ83544.1"/>
    <property type="molecule type" value="Genomic_DNA"/>
</dbReference>
<comment type="catalytic activity">
    <reaction evidence="7">
        <text>(6R)-5,10-methylene-5,6,7,8-tetrahydrofolate + 3-methyl-2-oxobutanoate + H2O = 2-dehydropantoate + (6S)-5,6,7,8-tetrahydrofolate</text>
        <dbReference type="Rhea" id="RHEA:11824"/>
        <dbReference type="ChEBI" id="CHEBI:11561"/>
        <dbReference type="ChEBI" id="CHEBI:11851"/>
        <dbReference type="ChEBI" id="CHEBI:15377"/>
        <dbReference type="ChEBI" id="CHEBI:15636"/>
        <dbReference type="ChEBI" id="CHEBI:57453"/>
        <dbReference type="EC" id="2.1.2.11"/>
    </reaction>
</comment>
<name>R0ENU1_CAUVI</name>
<keyword evidence="5 7" id="KW-0808">Transferase</keyword>
<dbReference type="STRING" id="1292034.OR37_00045"/>
<comment type="function">
    <text evidence="6 7">Catalyzes the reversible reaction in which hydroxymethyl group from 5,10-methylenetetrahydrofolate is transferred onto alpha-ketoisovalerate to form ketopantoate.</text>
</comment>
<evidence type="ECO:0000256" key="6">
    <source>
        <dbReference type="ARBA" id="ARBA00056497"/>
    </source>
</evidence>
<feature type="binding site" evidence="7 10">
    <location>
        <position position="72"/>
    </location>
    <ligand>
        <name>Mg(2+)</name>
        <dbReference type="ChEBI" id="CHEBI:18420"/>
    </ligand>
</feature>
<dbReference type="Gene3D" id="3.20.20.60">
    <property type="entry name" value="Phosphoenolpyruvate-binding domains"/>
    <property type="match status" value="1"/>
</dbReference>
<keyword evidence="4 7" id="KW-0566">Pantothenate biosynthesis</keyword>
<organism evidence="11 12">
    <name type="scientific">Caulobacter vibrioides OR37</name>
    <dbReference type="NCBI Taxonomy" id="1292034"/>
    <lineage>
        <taxon>Bacteria</taxon>
        <taxon>Pseudomonadati</taxon>
        <taxon>Pseudomonadota</taxon>
        <taxon>Alphaproteobacteria</taxon>
        <taxon>Caulobacterales</taxon>
        <taxon>Caulobacteraceae</taxon>
        <taxon>Caulobacter</taxon>
    </lineage>
</organism>
<keyword evidence="7" id="KW-0963">Cytoplasm</keyword>
<dbReference type="HAMAP" id="MF_00156">
    <property type="entry name" value="PanB"/>
    <property type="match status" value="1"/>
</dbReference>
<keyword evidence="7 10" id="KW-0460">Magnesium</keyword>
<accession>R0ENU1</accession>
<evidence type="ECO:0000256" key="5">
    <source>
        <dbReference type="ARBA" id="ARBA00022679"/>
    </source>
</evidence>
<dbReference type="PANTHER" id="PTHR20881">
    <property type="entry name" value="3-METHYL-2-OXOBUTANOATE HYDROXYMETHYLTRANSFERASE"/>
    <property type="match status" value="1"/>
</dbReference>
<dbReference type="EC" id="2.1.2.11" evidence="7"/>
<evidence type="ECO:0000256" key="9">
    <source>
        <dbReference type="PIRSR" id="PIRSR000388-2"/>
    </source>
</evidence>
<evidence type="ECO:0000256" key="4">
    <source>
        <dbReference type="ARBA" id="ARBA00022655"/>
    </source>
</evidence>
<keyword evidence="7 10" id="KW-0479">Metal-binding</keyword>
<comment type="caution">
    <text evidence="11">The sequence shown here is derived from an EMBL/GenBank/DDBJ whole genome shotgun (WGS) entry which is preliminary data.</text>
</comment>
<evidence type="ECO:0000256" key="1">
    <source>
        <dbReference type="ARBA" id="ARBA00005033"/>
    </source>
</evidence>
<dbReference type="InterPro" id="IPR040442">
    <property type="entry name" value="Pyrv_kinase-like_dom_sf"/>
</dbReference>
<dbReference type="SUPFAM" id="SSF51621">
    <property type="entry name" value="Phosphoenolpyruvate/pyruvate domain"/>
    <property type="match status" value="1"/>
</dbReference>
<evidence type="ECO:0000313" key="11">
    <source>
        <dbReference type="EMBL" id="ENZ83544.1"/>
    </source>
</evidence>
<dbReference type="GO" id="GO:0015940">
    <property type="term" value="P:pantothenate biosynthetic process"/>
    <property type="evidence" value="ECO:0007669"/>
    <property type="project" value="UniProtKB-UniRule"/>
</dbReference>
<dbReference type="NCBIfam" id="NF001452">
    <property type="entry name" value="PRK00311.1"/>
    <property type="match status" value="1"/>
</dbReference>
<feature type="binding site" evidence="7 10">
    <location>
        <position position="143"/>
    </location>
    <ligand>
        <name>Mg(2+)</name>
        <dbReference type="ChEBI" id="CHEBI:18420"/>
    </ligand>
</feature>
<dbReference type="NCBIfam" id="TIGR00222">
    <property type="entry name" value="panB"/>
    <property type="match status" value="1"/>
</dbReference>
<feature type="active site" description="Proton acceptor" evidence="7 8">
    <location>
        <position position="210"/>
    </location>
</feature>
<evidence type="ECO:0000256" key="3">
    <source>
        <dbReference type="ARBA" id="ARBA00011424"/>
    </source>
</evidence>
<comment type="similarity">
    <text evidence="2 7">Belongs to the PanB family.</text>
</comment>
<dbReference type="CDD" id="cd06557">
    <property type="entry name" value="KPHMT-like"/>
    <property type="match status" value="1"/>
</dbReference>
<gene>
    <name evidence="7" type="primary">panB</name>
    <name evidence="11" type="ORF">OR37_00045</name>
</gene>
<dbReference type="GO" id="GO:0032259">
    <property type="term" value="P:methylation"/>
    <property type="evidence" value="ECO:0007669"/>
    <property type="project" value="UniProtKB-KW"/>
</dbReference>
<dbReference type="FunFam" id="3.20.20.60:FF:000003">
    <property type="entry name" value="3-methyl-2-oxobutanoate hydroxymethyltransferase"/>
    <property type="match status" value="1"/>
</dbReference>
<evidence type="ECO:0000313" key="12">
    <source>
        <dbReference type="Proteomes" id="UP000013063"/>
    </source>
</evidence>
<dbReference type="Pfam" id="PF02548">
    <property type="entry name" value="Pantoate_transf"/>
    <property type="match status" value="1"/>
</dbReference>
<evidence type="ECO:0000256" key="8">
    <source>
        <dbReference type="PIRSR" id="PIRSR000388-1"/>
    </source>
</evidence>
<sequence>MRRGAIRPTRAPRNAPQGGWILSAHREETVRRLAAPDIAARKGGAPIVCLTAYTAPVAAALDEACDLLLVGDSVGMVVHGLPNTVGVTMEMMILHGQAVMRGSRKAMVVVDMPFGAYEASHEQAYANAVRIMKETGAQAVKVESGPTVPETIAYLTKRGVPVMGHVGLRPQAVLMEGGFKAKGRDEAERAKVLEEARLTAEAGAFAIVVEGVAESLAREVTEAVAVPTIGIGASAGCDGQVLVVDDMLGLFDWTPKFVRRYADLKGEIQRAAAQYARDVRDRSFPGPAETYYAKKA</sequence>
<feature type="binding site" evidence="7 9">
    <location>
        <position position="111"/>
    </location>
    <ligand>
        <name>3-methyl-2-oxobutanoate</name>
        <dbReference type="ChEBI" id="CHEBI:11851"/>
    </ligand>
</feature>
<dbReference type="AlphaFoldDB" id="R0ENU1"/>
<dbReference type="GO" id="GO:0000287">
    <property type="term" value="F:magnesium ion binding"/>
    <property type="evidence" value="ECO:0007669"/>
    <property type="project" value="TreeGrafter"/>
</dbReference>
<dbReference type="PIRSF" id="PIRSF000388">
    <property type="entry name" value="Pantoate_hydroxy_MeTrfase"/>
    <property type="match status" value="1"/>
</dbReference>
<dbReference type="InterPro" id="IPR015813">
    <property type="entry name" value="Pyrv/PenolPyrv_kinase-like_dom"/>
</dbReference>
<comment type="subcellular location">
    <subcellularLocation>
        <location evidence="7">Cytoplasm</location>
    </subcellularLocation>
</comment>
<evidence type="ECO:0000256" key="10">
    <source>
        <dbReference type="PIRSR" id="PIRSR000388-3"/>
    </source>
</evidence>
<keyword evidence="11" id="KW-0489">Methyltransferase</keyword>
<comment type="subunit">
    <text evidence="3 7">Homodecamer; pentamer of dimers.</text>
</comment>
<dbReference type="GO" id="GO:0008168">
    <property type="term" value="F:methyltransferase activity"/>
    <property type="evidence" value="ECO:0007669"/>
    <property type="project" value="UniProtKB-KW"/>
</dbReference>
<dbReference type="UniPathway" id="UPA00028">
    <property type="reaction ID" value="UER00003"/>
</dbReference>
<keyword evidence="12" id="KW-1185">Reference proteome</keyword>
<dbReference type="Proteomes" id="UP000013063">
    <property type="component" value="Unassembled WGS sequence"/>
</dbReference>
<dbReference type="InterPro" id="IPR003700">
    <property type="entry name" value="Pantoate_hydroxy_MeTrfase"/>
</dbReference>
<feature type="binding site" evidence="7 9">
    <location>
        <begin position="72"/>
        <end position="73"/>
    </location>
    <ligand>
        <name>3-methyl-2-oxobutanoate</name>
        <dbReference type="ChEBI" id="CHEBI:11851"/>
    </ligand>
</feature>
<feature type="binding site" evidence="7 9">
    <location>
        <position position="141"/>
    </location>
    <ligand>
        <name>3-methyl-2-oxobutanoate</name>
        <dbReference type="ChEBI" id="CHEBI:11851"/>
    </ligand>
</feature>
<reference evidence="11 12" key="1">
    <citation type="journal article" date="2013" name="Genome Announc.">
        <title>Draft Genome Sequence for Caulobacter sp. Strain OR37, a Bacterium Tolerant to Heavy Metals.</title>
        <authorList>
            <person name="Utturkar S.M."/>
            <person name="Bollmann A."/>
            <person name="Brzoska R.M."/>
            <person name="Klingeman D.M."/>
            <person name="Epstein S.E."/>
            <person name="Palumbo A.V."/>
            <person name="Brown S.D."/>
        </authorList>
    </citation>
    <scope>NUCLEOTIDE SEQUENCE [LARGE SCALE GENOMIC DNA]</scope>
    <source>
        <strain evidence="11 12">OR37</strain>
    </source>
</reference>
<proteinExistence type="inferred from homology"/>
<evidence type="ECO:0000256" key="2">
    <source>
        <dbReference type="ARBA" id="ARBA00008676"/>
    </source>
</evidence>
<comment type="pathway">
    <text evidence="1 7">Cofactor biosynthesis; (R)-pantothenate biosynthesis; (R)-pantoate from 3-methyl-2-oxobutanoate: step 1/2.</text>
</comment>
<comment type="cofactor">
    <cofactor evidence="7 10">
        <name>Mg(2+)</name>
        <dbReference type="ChEBI" id="CHEBI:18420"/>
    </cofactor>
    <text evidence="7 10">Binds 1 Mg(2+) ion per subunit.</text>
</comment>
<feature type="binding site" evidence="7 10">
    <location>
        <position position="111"/>
    </location>
    <ligand>
        <name>Mg(2+)</name>
        <dbReference type="ChEBI" id="CHEBI:18420"/>
    </ligand>
</feature>
<dbReference type="PATRIC" id="fig|1292034.3.peg.46"/>
<dbReference type="GO" id="GO:0005737">
    <property type="term" value="C:cytoplasm"/>
    <property type="evidence" value="ECO:0007669"/>
    <property type="project" value="UniProtKB-SubCell"/>
</dbReference>
<protein>
    <recommendedName>
        <fullName evidence="7">3-methyl-2-oxobutanoate hydroxymethyltransferase</fullName>
        <ecNumber evidence="7">2.1.2.11</ecNumber>
    </recommendedName>
    <alternativeName>
        <fullName evidence="7">Ketopantoate hydroxymethyltransferase</fullName>
        <shortName evidence="7">KPHMT</shortName>
    </alternativeName>
</protein>